<evidence type="ECO:0000256" key="7">
    <source>
        <dbReference type="ARBA" id="ARBA00022827"/>
    </source>
</evidence>
<evidence type="ECO:0000256" key="11">
    <source>
        <dbReference type="HAMAP-Rule" id="MF_00300"/>
    </source>
</evidence>
<feature type="binding site" evidence="11">
    <location>
        <begin position="128"/>
        <end position="130"/>
    </location>
    <ligand>
        <name>FMN</name>
        <dbReference type="ChEBI" id="CHEBI:58210"/>
    </ligand>
</feature>
<evidence type="ECO:0000256" key="9">
    <source>
        <dbReference type="ARBA" id="ARBA00023141"/>
    </source>
</evidence>
<dbReference type="GO" id="GO:0009423">
    <property type="term" value="P:chorismate biosynthetic process"/>
    <property type="evidence" value="ECO:0007669"/>
    <property type="project" value="UniProtKB-UniRule"/>
</dbReference>
<proteinExistence type="inferred from homology"/>
<evidence type="ECO:0000256" key="3">
    <source>
        <dbReference type="ARBA" id="ARBA00013036"/>
    </source>
</evidence>
<comment type="catalytic activity">
    <reaction evidence="11 12">
        <text>5-O-(1-carboxyvinyl)-3-phosphoshikimate = chorismate + phosphate</text>
        <dbReference type="Rhea" id="RHEA:21020"/>
        <dbReference type="ChEBI" id="CHEBI:29748"/>
        <dbReference type="ChEBI" id="CHEBI:43474"/>
        <dbReference type="ChEBI" id="CHEBI:57701"/>
        <dbReference type="EC" id="4.2.3.5"/>
    </reaction>
</comment>
<gene>
    <name evidence="11 13" type="primary">aroC</name>
    <name evidence="13" type="ORF">IAA69_06625</name>
</gene>
<feature type="binding site" evidence="11">
    <location>
        <position position="45"/>
    </location>
    <ligand>
        <name>NADP(+)</name>
        <dbReference type="ChEBI" id="CHEBI:58349"/>
    </ligand>
</feature>
<comment type="function">
    <text evidence="11">Catalyzes the anti-1,4-elimination of the C-3 phosphate and the C-6 proR hydrogen from 5-enolpyruvylshikimate-3-phosphate (EPSP) to yield chorismate, which is the branch point compound that serves as the starting substrate for the three terminal pathways of aromatic amino acid biosynthesis. This reaction introduces a second double bond into the aromatic ring system.</text>
</comment>
<evidence type="ECO:0000256" key="8">
    <source>
        <dbReference type="ARBA" id="ARBA00022857"/>
    </source>
</evidence>
<dbReference type="GO" id="GO:0004107">
    <property type="term" value="F:chorismate synthase activity"/>
    <property type="evidence" value="ECO:0007669"/>
    <property type="project" value="UniProtKB-UniRule"/>
</dbReference>
<dbReference type="Pfam" id="PF01264">
    <property type="entry name" value="Chorismate_synt"/>
    <property type="match status" value="1"/>
</dbReference>
<comment type="caution">
    <text evidence="13">The sequence shown here is derived from an EMBL/GenBank/DDBJ whole genome shotgun (WGS) entry which is preliminary data.</text>
</comment>
<organism evidence="13 14">
    <name type="scientific">Candidatus Aveggerthella stercoripullorum</name>
    <dbReference type="NCBI Taxonomy" id="2840688"/>
    <lineage>
        <taxon>Bacteria</taxon>
        <taxon>Bacillati</taxon>
        <taxon>Actinomycetota</taxon>
        <taxon>Coriobacteriia</taxon>
        <taxon>Eggerthellales</taxon>
        <taxon>Eggerthellaceae</taxon>
        <taxon>Eggerthellaceae incertae sedis</taxon>
        <taxon>Candidatus Aveggerthella</taxon>
    </lineage>
</organism>
<evidence type="ECO:0000256" key="2">
    <source>
        <dbReference type="ARBA" id="ARBA00008014"/>
    </source>
</evidence>
<evidence type="ECO:0000256" key="4">
    <source>
        <dbReference type="ARBA" id="ARBA00022605"/>
    </source>
</evidence>
<keyword evidence="5 11" id="KW-0285">Flavoprotein</keyword>
<reference evidence="13" key="2">
    <citation type="journal article" date="2021" name="PeerJ">
        <title>Extensive microbial diversity within the chicken gut microbiome revealed by metagenomics and culture.</title>
        <authorList>
            <person name="Gilroy R."/>
            <person name="Ravi A."/>
            <person name="Getino M."/>
            <person name="Pursley I."/>
            <person name="Horton D.L."/>
            <person name="Alikhan N.F."/>
            <person name="Baker D."/>
            <person name="Gharbi K."/>
            <person name="Hall N."/>
            <person name="Watson M."/>
            <person name="Adriaenssens E.M."/>
            <person name="Foster-Nyarko E."/>
            <person name="Jarju S."/>
            <person name="Secka A."/>
            <person name="Antonio M."/>
            <person name="Oren A."/>
            <person name="Chaudhuri R.R."/>
            <person name="La Ragione R."/>
            <person name="Hildebrand F."/>
            <person name="Pallen M.J."/>
        </authorList>
    </citation>
    <scope>NUCLEOTIDE SEQUENCE</scope>
    <source>
        <strain evidence="13">ChiGjej1B1-2707</strain>
    </source>
</reference>
<comment type="caution">
    <text evidence="11">Lacks conserved residue(s) required for the propagation of feature annotation.</text>
</comment>
<comment type="similarity">
    <text evidence="2 11 12">Belongs to the chorismate synthase family.</text>
</comment>
<dbReference type="HAMAP" id="MF_00300">
    <property type="entry name" value="Chorismate_synth"/>
    <property type="match status" value="1"/>
</dbReference>
<evidence type="ECO:0000256" key="6">
    <source>
        <dbReference type="ARBA" id="ARBA00022643"/>
    </source>
</evidence>
<comment type="subunit">
    <text evidence="11">Homotetramer.</text>
</comment>
<dbReference type="GO" id="GO:0005829">
    <property type="term" value="C:cytosol"/>
    <property type="evidence" value="ECO:0007669"/>
    <property type="project" value="TreeGrafter"/>
</dbReference>
<feature type="binding site" evidence="11">
    <location>
        <position position="39"/>
    </location>
    <ligand>
        <name>NADP(+)</name>
        <dbReference type="ChEBI" id="CHEBI:58349"/>
    </ligand>
</feature>
<comment type="pathway">
    <text evidence="1 11 12">Metabolic intermediate biosynthesis; chorismate biosynthesis; chorismate from D-erythrose 4-phosphate and phosphoenolpyruvate: step 7/7.</text>
</comment>
<name>A0A9D1A0V0_9ACTN</name>
<comment type="cofactor">
    <cofactor evidence="11 12">
        <name>FMNH2</name>
        <dbReference type="ChEBI" id="CHEBI:57618"/>
    </cofactor>
    <text evidence="11 12">Reduced FMN (FMNH(2)).</text>
</comment>
<sequence length="390" mass="42002">MHYVTGGESHGPALTAIVSGVPAGLIISEKQINADLARRQSGYGRGGRQQIERDQVRILSGVRFGRTLGTPVTLQVANRDWENWTDRMAAFGEAPEGLRRETTPRPGHADLLGVIKTDTDDCRDILERASARETAARVAASGIAREFLAAVGVEVYSYVRRIGSVEMSEEGKDFTSLPYNPLDIETSDVRCPDPDATAAMKRAIDRARQQRDTLGGEFRVVVTGLVPGLGGYAERNDRLTARLGAALFSIPAIKGVEFGIGFDVAKRPGSQVHDEIFCAQPGGFSRSTNRAGGLEGGMATGLPLVITAAMKPIPTLMQPLKTVDIDTLEPTEASKERSDVCAVPAAAVVAEAEVAFVLADAYLEKFGRDNMTDIRAALKAYRDRVKTMSR</sequence>
<feature type="binding site" evidence="11">
    <location>
        <position position="337"/>
    </location>
    <ligand>
        <name>FMN</name>
        <dbReference type="ChEBI" id="CHEBI:58210"/>
    </ligand>
</feature>
<dbReference type="GO" id="GO:0009073">
    <property type="term" value="P:aromatic amino acid family biosynthetic process"/>
    <property type="evidence" value="ECO:0007669"/>
    <property type="project" value="UniProtKB-KW"/>
</dbReference>
<dbReference type="Gene3D" id="3.60.150.10">
    <property type="entry name" value="Chorismate synthase AroC"/>
    <property type="match status" value="1"/>
</dbReference>
<keyword evidence="7 11" id="KW-0274">FAD</keyword>
<dbReference type="PIRSF" id="PIRSF001456">
    <property type="entry name" value="Chorismate_synth"/>
    <property type="match status" value="1"/>
</dbReference>
<evidence type="ECO:0000313" key="13">
    <source>
        <dbReference type="EMBL" id="HIR01917.1"/>
    </source>
</evidence>
<dbReference type="NCBIfam" id="TIGR00033">
    <property type="entry name" value="aroC"/>
    <property type="match status" value="1"/>
</dbReference>
<feature type="binding site" evidence="11">
    <location>
        <position position="296"/>
    </location>
    <ligand>
        <name>FMN</name>
        <dbReference type="ChEBI" id="CHEBI:58210"/>
    </ligand>
</feature>
<keyword evidence="4 11" id="KW-0028">Amino-acid biosynthesis</keyword>
<keyword evidence="6 11" id="KW-0288">FMN</keyword>
<evidence type="ECO:0000313" key="14">
    <source>
        <dbReference type="Proteomes" id="UP000824261"/>
    </source>
</evidence>
<feature type="binding site" evidence="11">
    <location>
        <begin position="311"/>
        <end position="315"/>
    </location>
    <ligand>
        <name>FMN</name>
        <dbReference type="ChEBI" id="CHEBI:58210"/>
    </ligand>
</feature>
<dbReference type="GO" id="GO:0010181">
    <property type="term" value="F:FMN binding"/>
    <property type="evidence" value="ECO:0007669"/>
    <property type="project" value="TreeGrafter"/>
</dbReference>
<dbReference type="GO" id="GO:0008652">
    <property type="term" value="P:amino acid biosynthetic process"/>
    <property type="evidence" value="ECO:0007669"/>
    <property type="project" value="UniProtKB-KW"/>
</dbReference>
<dbReference type="FunFam" id="3.60.150.10:FF:000002">
    <property type="entry name" value="Chorismate synthase"/>
    <property type="match status" value="1"/>
</dbReference>
<dbReference type="InterPro" id="IPR020541">
    <property type="entry name" value="Chorismate_synthase_CS"/>
</dbReference>
<dbReference type="SUPFAM" id="SSF103263">
    <property type="entry name" value="Chorismate synthase, AroC"/>
    <property type="match status" value="1"/>
</dbReference>
<dbReference type="NCBIfam" id="NF003793">
    <property type="entry name" value="PRK05382.1"/>
    <property type="match status" value="1"/>
</dbReference>
<dbReference type="PROSITE" id="PS00787">
    <property type="entry name" value="CHORISMATE_SYNTHASE_1"/>
    <property type="match status" value="1"/>
</dbReference>
<dbReference type="InterPro" id="IPR035904">
    <property type="entry name" value="Chorismate_synth_AroC_sf"/>
</dbReference>
<dbReference type="AlphaFoldDB" id="A0A9D1A0V0"/>
<evidence type="ECO:0000256" key="5">
    <source>
        <dbReference type="ARBA" id="ARBA00022630"/>
    </source>
</evidence>
<dbReference type="PANTHER" id="PTHR21085">
    <property type="entry name" value="CHORISMATE SYNTHASE"/>
    <property type="match status" value="1"/>
</dbReference>
<keyword evidence="10 11" id="KW-0456">Lyase</keyword>
<evidence type="ECO:0000256" key="12">
    <source>
        <dbReference type="RuleBase" id="RU000605"/>
    </source>
</evidence>
<dbReference type="InterPro" id="IPR000453">
    <property type="entry name" value="Chorismate_synth"/>
</dbReference>
<keyword evidence="8 11" id="KW-0521">NADP</keyword>
<evidence type="ECO:0000256" key="10">
    <source>
        <dbReference type="ARBA" id="ARBA00023239"/>
    </source>
</evidence>
<dbReference type="EMBL" id="DVGB01000083">
    <property type="protein sequence ID" value="HIR01917.1"/>
    <property type="molecule type" value="Genomic_DNA"/>
</dbReference>
<dbReference type="PANTHER" id="PTHR21085:SF0">
    <property type="entry name" value="CHORISMATE SYNTHASE"/>
    <property type="match status" value="1"/>
</dbReference>
<reference evidence="13" key="1">
    <citation type="submission" date="2020-10" db="EMBL/GenBank/DDBJ databases">
        <authorList>
            <person name="Gilroy R."/>
        </authorList>
    </citation>
    <scope>NUCLEOTIDE SEQUENCE</scope>
    <source>
        <strain evidence="13">ChiGjej1B1-2707</strain>
    </source>
</reference>
<protein>
    <recommendedName>
        <fullName evidence="3 11">Chorismate synthase</fullName>
        <shortName evidence="11">CS</shortName>
        <ecNumber evidence="3 11">4.2.3.5</ecNumber>
    </recommendedName>
    <alternativeName>
        <fullName evidence="11">5-enolpyruvylshikimate-3-phosphate phospholyase</fullName>
    </alternativeName>
</protein>
<accession>A0A9D1A0V0</accession>
<dbReference type="Proteomes" id="UP000824261">
    <property type="component" value="Unassembled WGS sequence"/>
</dbReference>
<evidence type="ECO:0000256" key="1">
    <source>
        <dbReference type="ARBA" id="ARBA00005044"/>
    </source>
</evidence>
<dbReference type="CDD" id="cd07304">
    <property type="entry name" value="Chorismate_synthase"/>
    <property type="match status" value="1"/>
</dbReference>
<dbReference type="EC" id="4.2.3.5" evidence="3 11"/>
<keyword evidence="9 11" id="KW-0057">Aromatic amino acid biosynthesis</keyword>